<evidence type="ECO:0000313" key="4">
    <source>
        <dbReference type="EMBL" id="KAK3596745.1"/>
    </source>
</evidence>
<dbReference type="PROSITE" id="PS50092">
    <property type="entry name" value="TSP1"/>
    <property type="match status" value="4"/>
</dbReference>
<dbReference type="InterPro" id="IPR036383">
    <property type="entry name" value="TSP1_rpt_sf"/>
</dbReference>
<reference evidence="4" key="3">
    <citation type="submission" date="2023-05" db="EMBL/GenBank/DDBJ databases">
        <authorList>
            <person name="Smith C.H."/>
        </authorList>
    </citation>
    <scope>NUCLEOTIDE SEQUENCE</scope>
    <source>
        <strain evidence="4">CHS0354</strain>
        <tissue evidence="4">Mantle</tissue>
    </source>
</reference>
<sequence length="434" mass="47491">MKEKTAARKPKRQSALYNDIQPLDSWSDWSVWSQCPATCGRSNQVRMRHCYEANSTTLKSDCPGLPMETQSCPDLQACQSTDSWSSWNEWTACTATCGGGDQFRERHCQRSSNSTANDCLGLSIDSRRCATQECAGVLSDWLSWTSCPSTCGAGIQFRERFCNDPGTTHISRNCHGETVEQRVCHLMDCPVDGMWGHWGAWGECLAGRQLRSRKCDGPSPQHGGKECYTDDNARDVETRTCEATTTPAPRVLEPPTIYGNASTVSGGNVSLLCLTTIAGVSVKWYYKENESLPLTAVQPEGSTHLIITDANIQSIGTYTCVIADKELSSKAQQEVTMGECKKPAAKIISLSAQPPHISDGATVQLECKALGYPEPIIRWGYKDTFGNPYVPPPVKYTDGGKTIVIASYQSILYGGTWTCNAVNKLGADHRDIAI</sequence>
<feature type="domain" description="Ig-like" evidence="3">
    <location>
        <begin position="249"/>
        <end position="336"/>
    </location>
</feature>
<evidence type="ECO:0000259" key="3">
    <source>
        <dbReference type="PROSITE" id="PS50835"/>
    </source>
</evidence>
<dbReference type="InterPro" id="IPR007110">
    <property type="entry name" value="Ig-like_dom"/>
</dbReference>
<dbReference type="PANTHER" id="PTHR22906">
    <property type="entry name" value="PROPERDIN"/>
    <property type="match status" value="1"/>
</dbReference>
<dbReference type="Pfam" id="PF00090">
    <property type="entry name" value="TSP_1"/>
    <property type="match status" value="4"/>
</dbReference>
<dbReference type="EMBL" id="JAEAOA010002129">
    <property type="protein sequence ID" value="KAK3596745.1"/>
    <property type="molecule type" value="Genomic_DNA"/>
</dbReference>
<dbReference type="Pfam" id="PF07679">
    <property type="entry name" value="I-set"/>
    <property type="match status" value="1"/>
</dbReference>
<organism evidence="4 5">
    <name type="scientific">Potamilus streckersoni</name>
    <dbReference type="NCBI Taxonomy" id="2493646"/>
    <lineage>
        <taxon>Eukaryota</taxon>
        <taxon>Metazoa</taxon>
        <taxon>Spiralia</taxon>
        <taxon>Lophotrochozoa</taxon>
        <taxon>Mollusca</taxon>
        <taxon>Bivalvia</taxon>
        <taxon>Autobranchia</taxon>
        <taxon>Heteroconchia</taxon>
        <taxon>Palaeoheterodonta</taxon>
        <taxon>Unionida</taxon>
        <taxon>Unionoidea</taxon>
        <taxon>Unionidae</taxon>
        <taxon>Ambleminae</taxon>
        <taxon>Lampsilini</taxon>
        <taxon>Potamilus</taxon>
    </lineage>
</organism>
<dbReference type="SMART" id="SM00209">
    <property type="entry name" value="TSP1"/>
    <property type="match status" value="4"/>
</dbReference>
<gene>
    <name evidence="4" type="ORF">CHS0354_036369</name>
</gene>
<name>A0AAE0W1E4_9BIVA</name>
<dbReference type="SUPFAM" id="SSF82895">
    <property type="entry name" value="TSP-1 type 1 repeat"/>
    <property type="match status" value="4"/>
</dbReference>
<dbReference type="Gene3D" id="2.60.40.10">
    <property type="entry name" value="Immunoglobulins"/>
    <property type="match status" value="2"/>
</dbReference>
<protein>
    <recommendedName>
        <fullName evidence="3">Ig-like domain-containing protein</fullName>
    </recommendedName>
</protein>
<dbReference type="InterPro" id="IPR003598">
    <property type="entry name" value="Ig_sub2"/>
</dbReference>
<evidence type="ECO:0000313" key="5">
    <source>
        <dbReference type="Proteomes" id="UP001195483"/>
    </source>
</evidence>
<keyword evidence="5" id="KW-1185">Reference proteome</keyword>
<dbReference type="InterPro" id="IPR052065">
    <property type="entry name" value="Compl_asym_regulator"/>
</dbReference>
<reference evidence="4" key="1">
    <citation type="journal article" date="2021" name="Genome Biol. Evol.">
        <title>A High-Quality Reference Genome for a Parasitic Bivalve with Doubly Uniparental Inheritance (Bivalvia: Unionida).</title>
        <authorList>
            <person name="Smith C.H."/>
        </authorList>
    </citation>
    <scope>NUCLEOTIDE SEQUENCE</scope>
    <source>
        <strain evidence="4">CHS0354</strain>
    </source>
</reference>
<dbReference type="PRINTS" id="PR01705">
    <property type="entry name" value="TSP1REPEAT"/>
</dbReference>
<dbReference type="Proteomes" id="UP001195483">
    <property type="component" value="Unassembled WGS sequence"/>
</dbReference>
<comment type="caution">
    <text evidence="4">The sequence shown here is derived from an EMBL/GenBank/DDBJ whole genome shotgun (WGS) entry which is preliminary data.</text>
</comment>
<keyword evidence="1" id="KW-0677">Repeat</keyword>
<dbReference type="PROSITE" id="PS50835">
    <property type="entry name" value="IG_LIKE"/>
    <property type="match status" value="2"/>
</dbReference>
<evidence type="ECO:0000256" key="2">
    <source>
        <dbReference type="ARBA" id="ARBA00023157"/>
    </source>
</evidence>
<keyword evidence="2" id="KW-1015">Disulfide bond</keyword>
<dbReference type="SMART" id="SM00408">
    <property type="entry name" value="IGc2"/>
    <property type="match status" value="2"/>
</dbReference>
<dbReference type="AlphaFoldDB" id="A0AAE0W1E4"/>
<dbReference type="SUPFAM" id="SSF48726">
    <property type="entry name" value="Immunoglobulin"/>
    <property type="match status" value="2"/>
</dbReference>
<dbReference type="InterPro" id="IPR000884">
    <property type="entry name" value="TSP1_rpt"/>
</dbReference>
<proteinExistence type="predicted"/>
<dbReference type="FunFam" id="2.20.100.10:FF:000001">
    <property type="entry name" value="semaphorin-5A isoform X1"/>
    <property type="match status" value="1"/>
</dbReference>
<dbReference type="InterPro" id="IPR013098">
    <property type="entry name" value="Ig_I-set"/>
</dbReference>
<evidence type="ECO:0000256" key="1">
    <source>
        <dbReference type="ARBA" id="ARBA00022737"/>
    </source>
</evidence>
<accession>A0AAE0W1E4</accession>
<dbReference type="InterPro" id="IPR036179">
    <property type="entry name" value="Ig-like_dom_sf"/>
</dbReference>
<feature type="domain" description="Ig-like" evidence="3">
    <location>
        <begin position="343"/>
        <end position="434"/>
    </location>
</feature>
<dbReference type="InterPro" id="IPR013783">
    <property type="entry name" value="Ig-like_fold"/>
</dbReference>
<dbReference type="Gene3D" id="2.20.100.10">
    <property type="entry name" value="Thrombospondin type-1 (TSP1) repeat"/>
    <property type="match status" value="4"/>
</dbReference>
<reference evidence="4" key="2">
    <citation type="journal article" date="2021" name="Genome Biol. Evol.">
        <title>Developing a high-quality reference genome for a parasitic bivalve with doubly uniparental inheritance (Bivalvia: Unionida).</title>
        <authorList>
            <person name="Smith C.H."/>
        </authorList>
    </citation>
    <scope>NUCLEOTIDE SEQUENCE</scope>
    <source>
        <strain evidence="4">CHS0354</strain>
        <tissue evidence="4">Mantle</tissue>
    </source>
</reference>